<protein>
    <recommendedName>
        <fullName evidence="4">Sulfotransferase family protein</fullName>
    </recommendedName>
</protein>
<keyword evidence="3" id="KW-1185">Reference proteome</keyword>
<organism evidence="2 3">
    <name type="scientific">Cladophialophora carrionii</name>
    <dbReference type="NCBI Taxonomy" id="86049"/>
    <lineage>
        <taxon>Eukaryota</taxon>
        <taxon>Fungi</taxon>
        <taxon>Dikarya</taxon>
        <taxon>Ascomycota</taxon>
        <taxon>Pezizomycotina</taxon>
        <taxon>Eurotiomycetes</taxon>
        <taxon>Chaetothyriomycetidae</taxon>
        <taxon>Chaetothyriales</taxon>
        <taxon>Herpotrichiellaceae</taxon>
        <taxon>Cladophialophora</taxon>
    </lineage>
</organism>
<feature type="region of interest" description="Disordered" evidence="1">
    <location>
        <begin position="224"/>
        <end position="252"/>
    </location>
</feature>
<dbReference type="OrthoDB" id="3650366at2759"/>
<dbReference type="AlphaFoldDB" id="A0A1C1CVL0"/>
<evidence type="ECO:0000256" key="1">
    <source>
        <dbReference type="SAM" id="MobiDB-lite"/>
    </source>
</evidence>
<dbReference type="Proteomes" id="UP000094526">
    <property type="component" value="Unassembled WGS sequence"/>
</dbReference>
<comment type="caution">
    <text evidence="2">The sequence shown here is derived from an EMBL/GenBank/DDBJ whole genome shotgun (WGS) entry which is preliminary data.</text>
</comment>
<reference evidence="3" key="1">
    <citation type="submission" date="2015-07" db="EMBL/GenBank/DDBJ databases">
        <authorList>
            <person name="Teixeira M.M."/>
            <person name="Souza R.C."/>
            <person name="Almeida L.G."/>
            <person name="Vicente V.A."/>
            <person name="de Hoog S."/>
            <person name="Bocca A.L."/>
            <person name="de Almeida S.R."/>
            <person name="Vasconcelos A.T."/>
            <person name="Felipe M.S."/>
        </authorList>
    </citation>
    <scope>NUCLEOTIDE SEQUENCE [LARGE SCALE GENOMIC DNA]</scope>
    <source>
        <strain evidence="3">KSF</strain>
    </source>
</reference>
<gene>
    <name evidence="2" type="ORF">CLCR_10416</name>
</gene>
<evidence type="ECO:0000313" key="3">
    <source>
        <dbReference type="Proteomes" id="UP000094526"/>
    </source>
</evidence>
<name>A0A1C1CVL0_9EURO</name>
<dbReference type="PANTHER" id="PTHR48419:SF1">
    <property type="entry name" value="SULFOTRANSFERASE DOMAIN-CONTAINING PROTEIN"/>
    <property type="match status" value="1"/>
</dbReference>
<dbReference type="PANTHER" id="PTHR48419">
    <property type="entry name" value="SULFOTRANSFERASE DOMAIN-CONTAINING PROTEIN"/>
    <property type="match status" value="1"/>
</dbReference>
<dbReference type="STRING" id="86049.A0A1C1CVL0"/>
<accession>A0A1C1CVL0</accession>
<dbReference type="SUPFAM" id="SSF52540">
    <property type="entry name" value="P-loop containing nucleoside triphosphate hydrolases"/>
    <property type="match status" value="1"/>
</dbReference>
<dbReference type="InterPro" id="IPR027417">
    <property type="entry name" value="P-loop_NTPase"/>
</dbReference>
<feature type="compositionally biased region" description="Basic and acidic residues" evidence="1">
    <location>
        <begin position="227"/>
        <end position="246"/>
    </location>
</feature>
<proteinExistence type="predicted"/>
<sequence length="368" mass="41163">MSDANCHRVLLVTYPRTASNLLIRILNLPDQLKVYTPNALAGYLLTPAAQVIRDSNASAAPLDSWPNGLADRLKQIYRDGFVELEKTASKGAELGRAVFVKEHIQGLLHPLAQQRFVFGNANGKVAAVKSEVVEPWDFSTTGGEIGNYSALNDTVLADEMLKSWKPIFLIRHPALAFPSFYRVFRVLEGDEDDDPSGGRERWLDLYLTLHFTRRLYELYCAQGGAGGKEERSPAKTADEGEAHDGPRSQQHLPEWPIVLDADDIIASPVIVERLARRIGMDVSNLKFQWDAMPVEERKTMSPLMQTMLSTLLASDGVQVAKAAGQVVDVGVEKKKWETEWGESKAQKLERWVQAAMADYLFLRAKRMR</sequence>
<dbReference type="EMBL" id="LGRB01000008">
    <property type="protein sequence ID" value="OCT52562.1"/>
    <property type="molecule type" value="Genomic_DNA"/>
</dbReference>
<dbReference type="VEuPathDB" id="FungiDB:CLCR_10416"/>
<dbReference type="InterPro" id="IPR053226">
    <property type="entry name" value="Pyrrolopyrazine_biosynth_F"/>
</dbReference>
<evidence type="ECO:0000313" key="2">
    <source>
        <dbReference type="EMBL" id="OCT52562.1"/>
    </source>
</evidence>
<evidence type="ECO:0008006" key="4">
    <source>
        <dbReference type="Google" id="ProtNLM"/>
    </source>
</evidence>
<dbReference type="VEuPathDB" id="FungiDB:G647_03955"/>